<proteinExistence type="predicted"/>
<dbReference type="InterPro" id="IPR019887">
    <property type="entry name" value="Tscrpt_reg_AsnC/Lrp_C"/>
</dbReference>
<organism evidence="2 3">
    <name type="scientific">Microbacterium azadirachtae</name>
    <dbReference type="NCBI Taxonomy" id="582680"/>
    <lineage>
        <taxon>Bacteria</taxon>
        <taxon>Bacillati</taxon>
        <taxon>Actinomycetota</taxon>
        <taxon>Actinomycetes</taxon>
        <taxon>Micrococcales</taxon>
        <taxon>Microbacteriaceae</taxon>
        <taxon>Microbacterium</taxon>
    </lineage>
</organism>
<evidence type="ECO:0000313" key="2">
    <source>
        <dbReference type="EMBL" id="KJL24288.1"/>
    </source>
</evidence>
<dbReference type="GO" id="GO:0005829">
    <property type="term" value="C:cytosol"/>
    <property type="evidence" value="ECO:0007669"/>
    <property type="project" value="TreeGrafter"/>
</dbReference>
<dbReference type="PANTHER" id="PTHR30154">
    <property type="entry name" value="LEUCINE-RESPONSIVE REGULATORY PROTEIN"/>
    <property type="match status" value="1"/>
</dbReference>
<accession>A0A0F0KTV1</accession>
<dbReference type="Proteomes" id="UP000033448">
    <property type="component" value="Unassembled WGS sequence"/>
</dbReference>
<protein>
    <submittedName>
        <fullName evidence="2">Leucine-responsive regulatory protein</fullName>
    </submittedName>
</protein>
<dbReference type="PANTHER" id="PTHR30154:SF34">
    <property type="entry name" value="TRANSCRIPTIONAL REGULATOR AZLB"/>
    <property type="match status" value="1"/>
</dbReference>
<name>A0A0F0KTV1_9MICO</name>
<dbReference type="RefSeq" id="WP_346218189.1">
    <property type="nucleotide sequence ID" value="NZ_JYIT01000074.1"/>
</dbReference>
<dbReference type="GO" id="GO:0043565">
    <property type="term" value="F:sequence-specific DNA binding"/>
    <property type="evidence" value="ECO:0007669"/>
    <property type="project" value="TreeGrafter"/>
</dbReference>
<dbReference type="GO" id="GO:0043200">
    <property type="term" value="P:response to amino acid"/>
    <property type="evidence" value="ECO:0007669"/>
    <property type="project" value="TreeGrafter"/>
</dbReference>
<dbReference type="Gene3D" id="3.30.70.920">
    <property type="match status" value="1"/>
</dbReference>
<evidence type="ECO:0000313" key="3">
    <source>
        <dbReference type="Proteomes" id="UP000033448"/>
    </source>
</evidence>
<reference evidence="2 3" key="1">
    <citation type="submission" date="2015-02" db="EMBL/GenBank/DDBJ databases">
        <title>Draft genome sequences of ten Microbacterium spp. with emphasis on heavy metal contaminated environments.</title>
        <authorList>
            <person name="Corretto E."/>
        </authorList>
    </citation>
    <scope>NUCLEOTIDE SEQUENCE [LARGE SCALE GENOMIC DNA]</scope>
    <source>
        <strain evidence="2 3">DSM 23848</strain>
    </source>
</reference>
<evidence type="ECO:0000259" key="1">
    <source>
        <dbReference type="Pfam" id="PF01037"/>
    </source>
</evidence>
<dbReference type="InterPro" id="IPR011008">
    <property type="entry name" value="Dimeric_a/b-barrel"/>
</dbReference>
<comment type="caution">
    <text evidence="2">The sequence shown here is derived from an EMBL/GenBank/DDBJ whole genome shotgun (WGS) entry which is preliminary data.</text>
</comment>
<dbReference type="AlphaFoldDB" id="A0A0F0KTV1"/>
<dbReference type="PATRIC" id="fig|582680.7.peg.1823"/>
<gene>
    <name evidence="2" type="primary">lrp_4</name>
    <name evidence="2" type="ORF">RL72_01779</name>
</gene>
<dbReference type="EMBL" id="JYIT01000074">
    <property type="protein sequence ID" value="KJL24288.1"/>
    <property type="molecule type" value="Genomic_DNA"/>
</dbReference>
<dbReference type="SUPFAM" id="SSF54909">
    <property type="entry name" value="Dimeric alpha+beta barrel"/>
    <property type="match status" value="1"/>
</dbReference>
<dbReference type="Pfam" id="PF01037">
    <property type="entry name" value="AsnC_trans_reg"/>
    <property type="match status" value="1"/>
</dbReference>
<keyword evidence="3" id="KW-1185">Reference proteome</keyword>
<feature type="domain" description="Transcription regulator AsnC/Lrp ligand binding" evidence="1">
    <location>
        <begin position="23"/>
        <end position="95"/>
    </location>
</feature>
<sequence>MISGYRAQVDSSVIGFAFNALVFITMRSTARAAVEAFESTVITIPQVVQTQRLFGEPDYLLRVVAADLTGFQELYDQQLSQLPGVQKLTSTLVMKSIAPIQGLPL</sequence>